<protein>
    <submittedName>
        <fullName evidence="2">Molecular chaperone</fullName>
    </submittedName>
</protein>
<sequence>MSVVVGLHLQSDHVRVAVIRDASSGGRTATADRSVGSVRIDSQYAFPAALRWPAHTAAALPDRRHADATYRHFVDHLGDPRPLSAPGGPDRLADDLAARLLVVLVAHLEATVGEHVARLLIAHPTYWTVPQVSLFHRSLVDAGLADHRALLLVPDTDAALEWVDHCDGLDRAHGVTVCDLRDDSAVVAHARRPRSGHLTTITAHRFPGLGVCHFDDRLEHRVLAKAAQAGHPVPPHPALVAQVRAHCAEVRTTLRTMSTRMEVVTPGVRGLEQHGVTLTLDDLYGLARPQAAEIVRALQRCGDTDPGPDHVVLIGTAPTFPLLADSVAARFDCPVVIPADAEFVCARGAALLAATSTVVTPMTQA</sequence>
<proteinExistence type="predicted"/>
<evidence type="ECO:0000313" key="3">
    <source>
        <dbReference type="Proteomes" id="UP000563898"/>
    </source>
</evidence>
<comment type="caution">
    <text evidence="2">The sequence shown here is derived from an EMBL/GenBank/DDBJ whole genome shotgun (WGS) entry which is preliminary data.</text>
</comment>
<reference evidence="2 3" key="1">
    <citation type="submission" date="2020-04" db="EMBL/GenBank/DDBJ databases">
        <title>MicrobeNet Type strains.</title>
        <authorList>
            <person name="Nicholson A.C."/>
        </authorList>
    </citation>
    <scope>NUCLEOTIDE SEQUENCE [LARGE SCALE GENOMIC DNA]</scope>
    <source>
        <strain evidence="2 3">ATCC BAA-14</strain>
    </source>
</reference>
<dbReference type="SUPFAM" id="SSF53067">
    <property type="entry name" value="Actin-like ATPase domain"/>
    <property type="match status" value="2"/>
</dbReference>
<organism evidence="2 3">
    <name type="scientific">Gordonia polyisoprenivorans</name>
    <dbReference type="NCBI Taxonomy" id="84595"/>
    <lineage>
        <taxon>Bacteria</taxon>
        <taxon>Bacillati</taxon>
        <taxon>Actinomycetota</taxon>
        <taxon>Actinomycetes</taxon>
        <taxon>Mycobacteriales</taxon>
        <taxon>Gordoniaceae</taxon>
        <taxon>Gordonia</taxon>
    </lineage>
</organism>
<gene>
    <name evidence="2" type="ORF">HGA05_26115</name>
</gene>
<dbReference type="Gene3D" id="3.30.420.40">
    <property type="match status" value="2"/>
</dbReference>
<accession>A0A846WTQ9</accession>
<dbReference type="InterPro" id="IPR043129">
    <property type="entry name" value="ATPase_NBD"/>
</dbReference>
<dbReference type="Pfam" id="PF23717">
    <property type="entry name" value="DUF7159"/>
    <property type="match status" value="1"/>
</dbReference>
<name>A0A846WTQ9_9ACTN</name>
<dbReference type="RefSeq" id="WP_006368968.1">
    <property type="nucleotide sequence ID" value="NZ_JAAXPC010000027.1"/>
</dbReference>
<evidence type="ECO:0000259" key="1">
    <source>
        <dbReference type="Pfam" id="PF23717"/>
    </source>
</evidence>
<dbReference type="EMBL" id="JAAXPC010000027">
    <property type="protein sequence ID" value="NKY05039.1"/>
    <property type="molecule type" value="Genomic_DNA"/>
</dbReference>
<feature type="domain" description="DUF7159" evidence="1">
    <location>
        <begin position="293"/>
        <end position="359"/>
    </location>
</feature>
<dbReference type="Gene3D" id="3.90.640.10">
    <property type="entry name" value="Actin, Chain A, domain 4"/>
    <property type="match status" value="1"/>
</dbReference>
<dbReference type="AlphaFoldDB" id="A0A846WTQ9"/>
<dbReference type="InterPro" id="IPR055583">
    <property type="entry name" value="DUF7159"/>
</dbReference>
<evidence type="ECO:0000313" key="2">
    <source>
        <dbReference type="EMBL" id="NKY05039.1"/>
    </source>
</evidence>
<dbReference type="Proteomes" id="UP000563898">
    <property type="component" value="Unassembled WGS sequence"/>
</dbReference>